<organism evidence="1 2">
    <name type="scientific">Methanospirillum purgamenti</name>
    <dbReference type="NCBI Taxonomy" id="2834276"/>
    <lineage>
        <taxon>Archaea</taxon>
        <taxon>Methanobacteriati</taxon>
        <taxon>Methanobacteriota</taxon>
        <taxon>Stenosarchaea group</taxon>
        <taxon>Methanomicrobia</taxon>
        <taxon>Methanomicrobiales</taxon>
        <taxon>Methanospirillaceae</taxon>
        <taxon>Methanospirillum</taxon>
    </lineage>
</organism>
<dbReference type="Proteomes" id="UP000680656">
    <property type="component" value="Chromosome"/>
</dbReference>
<proteinExistence type="predicted"/>
<dbReference type="Gene3D" id="1.10.1220.170">
    <property type="match status" value="1"/>
</dbReference>
<gene>
    <name evidence="1" type="ORF">KHC33_07960</name>
</gene>
<dbReference type="RefSeq" id="WP_214421176.1">
    <property type="nucleotide sequence ID" value="NZ_CP075546.1"/>
</dbReference>
<dbReference type="KEGG" id="mrtj:KHC33_07960"/>
<dbReference type="AlphaFoldDB" id="A0A8E7EL99"/>
<evidence type="ECO:0000313" key="2">
    <source>
        <dbReference type="Proteomes" id="UP000680656"/>
    </source>
</evidence>
<dbReference type="EMBL" id="CP075546">
    <property type="protein sequence ID" value="QVV90405.1"/>
    <property type="molecule type" value="Genomic_DNA"/>
</dbReference>
<evidence type="ECO:0000313" key="1">
    <source>
        <dbReference type="EMBL" id="QVV90405.1"/>
    </source>
</evidence>
<name>A0A8E7EL99_9EURY</name>
<dbReference type="GeneID" id="65568264"/>
<reference evidence="1 2" key="1">
    <citation type="submission" date="2021-05" db="EMBL/GenBank/DDBJ databases">
        <title>A novel Methanospirillum isolate from a pyrite-forming mixed culture.</title>
        <authorList>
            <person name="Bunk B."/>
            <person name="Sproer C."/>
            <person name="Spring S."/>
            <person name="Pester M."/>
        </authorList>
    </citation>
    <scope>NUCLEOTIDE SEQUENCE [LARGE SCALE GENOMIC DNA]</scope>
    <source>
        <strain evidence="1 2">J.3.6.1-F.2.7.3</strain>
    </source>
</reference>
<sequence length="48" mass="5300">MPALIRKKCNSDGILSEEDLKDIAEAKDDIQAGRVYTPEQARKALGLQ</sequence>
<protein>
    <submittedName>
        <fullName evidence="1">Uncharacterized protein</fullName>
    </submittedName>
</protein>
<accession>A0A8E7EL99</accession>
<keyword evidence="2" id="KW-1185">Reference proteome</keyword>